<evidence type="ECO:0000313" key="2">
    <source>
        <dbReference type="EnsemblProtists" id="HpaP812839"/>
    </source>
</evidence>
<accession>M4C1A1</accession>
<proteinExistence type="predicted"/>
<organism evidence="2 3">
    <name type="scientific">Hyaloperonospora arabidopsidis (strain Emoy2)</name>
    <name type="common">Downy mildew agent</name>
    <name type="synonym">Peronospora arabidopsidis</name>
    <dbReference type="NCBI Taxonomy" id="559515"/>
    <lineage>
        <taxon>Eukaryota</taxon>
        <taxon>Sar</taxon>
        <taxon>Stramenopiles</taxon>
        <taxon>Oomycota</taxon>
        <taxon>Peronosporomycetes</taxon>
        <taxon>Peronosporales</taxon>
        <taxon>Peronosporaceae</taxon>
        <taxon>Hyaloperonospora</taxon>
    </lineage>
</organism>
<dbReference type="AlphaFoldDB" id="M4C1A1"/>
<name>M4C1A1_HYAAE</name>
<reference evidence="3" key="1">
    <citation type="journal article" date="2010" name="Science">
        <title>Signatures of adaptation to obligate biotrophy in the Hyaloperonospora arabidopsidis genome.</title>
        <authorList>
            <person name="Baxter L."/>
            <person name="Tripathy S."/>
            <person name="Ishaque N."/>
            <person name="Boot N."/>
            <person name="Cabral A."/>
            <person name="Kemen E."/>
            <person name="Thines M."/>
            <person name="Ah-Fong A."/>
            <person name="Anderson R."/>
            <person name="Badejoko W."/>
            <person name="Bittner-Eddy P."/>
            <person name="Boore J.L."/>
            <person name="Chibucos M.C."/>
            <person name="Coates M."/>
            <person name="Dehal P."/>
            <person name="Delehaunty K."/>
            <person name="Dong S."/>
            <person name="Downton P."/>
            <person name="Dumas B."/>
            <person name="Fabro G."/>
            <person name="Fronick C."/>
            <person name="Fuerstenberg S.I."/>
            <person name="Fulton L."/>
            <person name="Gaulin E."/>
            <person name="Govers F."/>
            <person name="Hughes L."/>
            <person name="Humphray S."/>
            <person name="Jiang R.H."/>
            <person name="Judelson H."/>
            <person name="Kamoun S."/>
            <person name="Kyung K."/>
            <person name="Meijer H."/>
            <person name="Minx P."/>
            <person name="Morris P."/>
            <person name="Nelson J."/>
            <person name="Phuntumart V."/>
            <person name="Qutob D."/>
            <person name="Rehmany A."/>
            <person name="Rougon-Cardoso A."/>
            <person name="Ryden P."/>
            <person name="Torto-Alalibo T."/>
            <person name="Studholme D."/>
            <person name="Wang Y."/>
            <person name="Win J."/>
            <person name="Wood J."/>
            <person name="Clifton S.W."/>
            <person name="Rogers J."/>
            <person name="Van den Ackerveken G."/>
            <person name="Jones J.D."/>
            <person name="McDowell J.M."/>
            <person name="Beynon J."/>
            <person name="Tyler B.M."/>
        </authorList>
    </citation>
    <scope>NUCLEOTIDE SEQUENCE [LARGE SCALE GENOMIC DNA]</scope>
    <source>
        <strain evidence="3">Emoy2</strain>
    </source>
</reference>
<dbReference type="VEuPathDB" id="FungiDB:HpaG812839"/>
<reference evidence="2" key="2">
    <citation type="submission" date="2015-06" db="UniProtKB">
        <authorList>
            <consortium name="EnsemblProtists"/>
        </authorList>
    </citation>
    <scope>IDENTIFICATION</scope>
    <source>
        <strain evidence="2">Emoy2</strain>
    </source>
</reference>
<sequence>MIIHSGRASDGTAATAGISPHEESNQVIESDADAGVEQAIRLDDFEIGEPFRKEKRRTGYYGGRVSENEEKSVCYTQGDAKRHAVKDYVKDYIKAEHEEDVEE</sequence>
<dbReference type="EMBL" id="JH598090">
    <property type="status" value="NOT_ANNOTATED_CDS"/>
    <property type="molecule type" value="Genomic_DNA"/>
</dbReference>
<evidence type="ECO:0000256" key="1">
    <source>
        <dbReference type="SAM" id="MobiDB-lite"/>
    </source>
</evidence>
<evidence type="ECO:0000313" key="3">
    <source>
        <dbReference type="Proteomes" id="UP000011713"/>
    </source>
</evidence>
<feature type="region of interest" description="Disordered" evidence="1">
    <location>
        <begin position="1"/>
        <end position="28"/>
    </location>
</feature>
<keyword evidence="3" id="KW-1185">Reference proteome</keyword>
<dbReference type="Proteomes" id="UP000011713">
    <property type="component" value="Unassembled WGS sequence"/>
</dbReference>
<dbReference type="HOGENOM" id="CLU_2268994_0_0_1"/>
<protein>
    <submittedName>
        <fullName evidence="2">Uncharacterized protein</fullName>
    </submittedName>
</protein>
<dbReference type="InParanoid" id="M4C1A1"/>
<dbReference type="EnsemblProtists" id="HpaT812839">
    <property type="protein sequence ID" value="HpaP812839"/>
    <property type="gene ID" value="HpaG812839"/>
</dbReference>